<dbReference type="GO" id="GO:0005975">
    <property type="term" value="P:carbohydrate metabolic process"/>
    <property type="evidence" value="ECO:0007669"/>
    <property type="project" value="UniProtKB-ARBA"/>
</dbReference>
<dbReference type="InterPro" id="IPR015500">
    <property type="entry name" value="Peptidase_S8_subtilisin-rel"/>
</dbReference>
<comment type="caution">
    <text evidence="12">The sequence shown here is derived from an EMBL/GenBank/DDBJ whole genome shotgun (WGS) entry which is preliminary data.</text>
</comment>
<dbReference type="RefSeq" id="WP_228389992.1">
    <property type="nucleotide sequence ID" value="NZ_WEGJ01000006.1"/>
</dbReference>
<evidence type="ECO:0000313" key="13">
    <source>
        <dbReference type="Proteomes" id="UP000466345"/>
    </source>
</evidence>
<feature type="domain" description="Peptidase S8/S53" evidence="10">
    <location>
        <begin position="189"/>
        <end position="472"/>
    </location>
</feature>
<feature type="domain" description="Malectin" evidence="11">
    <location>
        <begin position="1034"/>
        <end position="1189"/>
    </location>
</feature>
<dbReference type="SUPFAM" id="SSF52743">
    <property type="entry name" value="Subtilisin-like"/>
    <property type="match status" value="1"/>
</dbReference>
<keyword evidence="4 8" id="KW-0645">Protease</keyword>
<keyword evidence="5 8" id="KW-0378">Hydrolase</keyword>
<comment type="similarity">
    <text evidence="2 8">Belongs to the peptidase S8 family.</text>
</comment>
<dbReference type="AlphaFoldDB" id="A0A7K0CFY6"/>
<protein>
    <recommendedName>
        <fullName evidence="3">alpha-amylase</fullName>
        <ecNumber evidence="3">3.2.1.1</ecNumber>
    </recommendedName>
    <alternativeName>
        <fullName evidence="7">1,4-alpha-D-glucan glucanohydrolase</fullName>
    </alternativeName>
</protein>
<dbReference type="SUPFAM" id="SSF49464">
    <property type="entry name" value="Carboxypeptidase regulatory domain-like"/>
    <property type="match status" value="1"/>
</dbReference>
<dbReference type="Proteomes" id="UP000466345">
    <property type="component" value="Unassembled WGS sequence"/>
</dbReference>
<dbReference type="SUPFAM" id="SSF49452">
    <property type="entry name" value="Starch-binding domain-like"/>
    <property type="match status" value="2"/>
</dbReference>
<organism evidence="12 13">
    <name type="scientific">Streptomyces smaragdinus</name>
    <dbReference type="NCBI Taxonomy" id="2585196"/>
    <lineage>
        <taxon>Bacteria</taxon>
        <taxon>Bacillati</taxon>
        <taxon>Actinomycetota</taxon>
        <taxon>Actinomycetes</taxon>
        <taxon>Kitasatosporales</taxon>
        <taxon>Streptomycetaceae</taxon>
        <taxon>Streptomyces</taxon>
    </lineage>
</organism>
<evidence type="ECO:0000256" key="2">
    <source>
        <dbReference type="ARBA" id="ARBA00011073"/>
    </source>
</evidence>
<dbReference type="Gene3D" id="2.60.40.1120">
    <property type="entry name" value="Carboxypeptidase-like, regulatory domain"/>
    <property type="match status" value="3"/>
</dbReference>
<evidence type="ECO:0000259" key="10">
    <source>
        <dbReference type="Pfam" id="PF00082"/>
    </source>
</evidence>
<dbReference type="SUPFAM" id="SSF49785">
    <property type="entry name" value="Galactose-binding domain-like"/>
    <property type="match status" value="1"/>
</dbReference>
<dbReference type="Pfam" id="PF11721">
    <property type="entry name" value="Malectin"/>
    <property type="match status" value="1"/>
</dbReference>
<evidence type="ECO:0000256" key="7">
    <source>
        <dbReference type="ARBA" id="ARBA00030238"/>
    </source>
</evidence>
<keyword evidence="9" id="KW-0732">Signal</keyword>
<dbReference type="Pfam" id="PF00082">
    <property type="entry name" value="Peptidase_S8"/>
    <property type="match status" value="1"/>
</dbReference>
<dbReference type="Gene3D" id="3.40.50.200">
    <property type="entry name" value="Peptidase S8/S53 domain"/>
    <property type="match status" value="1"/>
</dbReference>
<feature type="chain" id="PRO_5029614462" description="alpha-amylase" evidence="9">
    <location>
        <begin position="34"/>
        <end position="1193"/>
    </location>
</feature>
<name>A0A7K0CFY6_9ACTN</name>
<dbReference type="InterPro" id="IPR008969">
    <property type="entry name" value="CarboxyPept-like_regulatory"/>
</dbReference>
<feature type="active site" description="Charge relay system" evidence="8">
    <location>
        <position position="198"/>
    </location>
</feature>
<dbReference type="Pfam" id="PF13620">
    <property type="entry name" value="CarboxypepD_reg"/>
    <property type="match status" value="1"/>
</dbReference>
<dbReference type="PROSITE" id="PS51318">
    <property type="entry name" value="TAT"/>
    <property type="match status" value="1"/>
</dbReference>
<evidence type="ECO:0000256" key="4">
    <source>
        <dbReference type="ARBA" id="ARBA00022670"/>
    </source>
</evidence>
<keyword evidence="6 8" id="KW-0720">Serine protease</keyword>
<feature type="active site" description="Charge relay system" evidence="8">
    <location>
        <position position="245"/>
    </location>
</feature>
<dbReference type="GO" id="GO:0004252">
    <property type="term" value="F:serine-type endopeptidase activity"/>
    <property type="evidence" value="ECO:0007669"/>
    <property type="project" value="UniProtKB-UniRule"/>
</dbReference>
<sequence>MARPTVLRRAALSALTAAALTLPLAVGAGPAQAAPAPAKAVSDLQAKAEAAVLRDLGDEGKVTFWVQLDSQADMSAARAAKSKAAKGRAVYEAKTEHADRSQAELRALLKREKASYKSFWIANTVQVTADKAVAGKIAALPEVAAIEADVPLLLPDPLPAQDEPAVDGIEWNVDRINAPRVWNELGVRGEGVVVANIDSGVAYQHPAVADGYRGLRSDGTYDHNYNWFDPANMCANDTPCDNNNHGTHTMGTMVGDDGAGNQVGVAPGAQWIAAKGCESSSCSQASLLASGQWVVAPTDLNGQNPRPDLAPDVVNNSWGNTVIDTWYKATVQSWRDAGIFPAFSNGNSGPGCTTSGSPGAYTNSYSSGAFDINNAIASFSSRGTGETGGIKPNLAAPGVNVRSSIPSGFGSMSGTSMASPHTAATVALMWSASPAIRGDVAATEALLNQTAIDVDATTCGGTAANNNVFGEGRLDAFAAVSATPRGALGAVTGTVTSGGAPLADATVRFAGPMQATVRTGADGSYGLPKVMVGDYTVTVTKFGYLTAEATVTVTEGGTATRDVTVDAAPSGTLTGTVRSGGGTEAGAVLVAQGTPVTATAGADGRYAMTLPQGTYEINVTPAGRCSSPTTVPVEIAGDTVRDVDLADRLDAAGTNCRVRSGGDFPAGDTQVTMSGTTSGTGTVALPFPVALYGKTYRTATATVEGVLAFGTSSTSSANVSLPSTGTPNGALYPFWDNFTLDDESGVYTSRRGTAPHREVVVEWRNIKFGSATTQRVTFSAVIGEDGSYSFHYKDIGTGNYENGSAATIGAENATGTDAMLYAYNQPVVSDGMSLEFSTTKSAVVSGVVTDDNDGLPVAGATVGVSRDGTASGADVTDENGAYLAQVPVTAAGSYDVDVSAAHYGAGARTAALEPRGVSREGVTLKTGAIAPAGLSAYTLVIPADQQRTRTFTLANAGSAADWSVAEKDGAGWLDAGPASGRLAAGAEQQVTLTFDTTGAEPGSVLRGTLVVASESGRTPVREVPVTVAVPAYQAALDAGAEDVGDRVDGLGDTWTADQEYTAGSYGWVGNSGLQQTTKAVAGTDEQALFQTSRTGALEYRFDGVADGVYQVELGFAELSGTKPGARVFDVMAEDAEQIPNVDVALEAGGSYRALTRSFTVEVTDGQLNLRLPAVTGKSLVNLVRVSHRPDLAG</sequence>
<dbReference type="PRINTS" id="PR00723">
    <property type="entry name" value="SUBTILISIN"/>
</dbReference>
<dbReference type="PANTHER" id="PTHR43806">
    <property type="entry name" value="PEPTIDASE S8"/>
    <property type="match status" value="1"/>
</dbReference>
<dbReference type="InterPro" id="IPR008979">
    <property type="entry name" value="Galactose-bd-like_sf"/>
</dbReference>
<dbReference type="Gene3D" id="2.60.120.430">
    <property type="entry name" value="Galactose-binding lectin"/>
    <property type="match status" value="1"/>
</dbReference>
<gene>
    <name evidence="12" type="ORF">SRB5_25010</name>
</gene>
<dbReference type="InterPro" id="IPR050131">
    <property type="entry name" value="Peptidase_S8_subtilisin-like"/>
</dbReference>
<keyword evidence="13" id="KW-1185">Reference proteome</keyword>
<dbReference type="InterPro" id="IPR021720">
    <property type="entry name" value="Malectin_dom"/>
</dbReference>
<evidence type="ECO:0000256" key="9">
    <source>
        <dbReference type="SAM" id="SignalP"/>
    </source>
</evidence>
<dbReference type="InterPro" id="IPR013783">
    <property type="entry name" value="Ig-like_fold"/>
</dbReference>
<dbReference type="GO" id="GO:0030246">
    <property type="term" value="F:carbohydrate binding"/>
    <property type="evidence" value="ECO:0007669"/>
    <property type="project" value="InterPro"/>
</dbReference>
<evidence type="ECO:0000256" key="1">
    <source>
        <dbReference type="ARBA" id="ARBA00000548"/>
    </source>
</evidence>
<evidence type="ECO:0000256" key="8">
    <source>
        <dbReference type="PROSITE-ProRule" id="PRU01240"/>
    </source>
</evidence>
<proteinExistence type="inferred from homology"/>
<dbReference type="Gene3D" id="2.60.40.10">
    <property type="entry name" value="Immunoglobulins"/>
    <property type="match status" value="1"/>
</dbReference>
<dbReference type="GO" id="GO:0006508">
    <property type="term" value="P:proteolysis"/>
    <property type="evidence" value="ECO:0007669"/>
    <property type="project" value="UniProtKB-KW"/>
</dbReference>
<dbReference type="InterPro" id="IPR006311">
    <property type="entry name" value="TAT_signal"/>
</dbReference>
<accession>A0A7K0CFY6</accession>
<reference evidence="12 13" key="1">
    <citation type="submission" date="2019-10" db="EMBL/GenBank/DDBJ databases">
        <title>Streptomyces smaragdinus sp. nov. and Streptomyces fabii sp. nov., isolated from the gut of fungus growing-termite Macrotermes natalensis.</title>
        <authorList>
            <person name="Schwitalla J."/>
            <person name="Benndorf R."/>
            <person name="Martin K."/>
            <person name="De Beer W."/>
            <person name="Kaster A.-K."/>
            <person name="Vollmers J."/>
            <person name="Poulsen M."/>
            <person name="Beemelmanns C."/>
        </authorList>
    </citation>
    <scope>NUCLEOTIDE SEQUENCE [LARGE SCALE GENOMIC DNA]</scope>
    <source>
        <strain evidence="12 13">RB5</strain>
    </source>
</reference>
<dbReference type="InterPro" id="IPR036852">
    <property type="entry name" value="Peptidase_S8/S53_dom_sf"/>
</dbReference>
<evidence type="ECO:0000256" key="6">
    <source>
        <dbReference type="ARBA" id="ARBA00022825"/>
    </source>
</evidence>
<feature type="active site" description="Charge relay system" evidence="8">
    <location>
        <position position="416"/>
    </location>
</feature>
<dbReference type="InterPro" id="IPR023828">
    <property type="entry name" value="Peptidase_S8_Ser-AS"/>
</dbReference>
<evidence type="ECO:0000256" key="3">
    <source>
        <dbReference type="ARBA" id="ARBA00012595"/>
    </source>
</evidence>
<feature type="signal peptide" evidence="9">
    <location>
        <begin position="1"/>
        <end position="33"/>
    </location>
</feature>
<dbReference type="EMBL" id="WEGJ01000006">
    <property type="protein sequence ID" value="MQY12368.1"/>
    <property type="molecule type" value="Genomic_DNA"/>
</dbReference>
<dbReference type="PANTHER" id="PTHR43806:SF67">
    <property type="entry name" value="EGF-LIKE DOMAIN-CONTAINING PROTEIN"/>
    <property type="match status" value="1"/>
</dbReference>
<evidence type="ECO:0000256" key="5">
    <source>
        <dbReference type="ARBA" id="ARBA00022801"/>
    </source>
</evidence>
<dbReference type="PROSITE" id="PS51892">
    <property type="entry name" value="SUBTILASE"/>
    <property type="match status" value="1"/>
</dbReference>
<dbReference type="InterPro" id="IPR013784">
    <property type="entry name" value="Carb-bd-like_fold"/>
</dbReference>
<comment type="catalytic activity">
    <reaction evidence="1">
        <text>Endohydrolysis of (1-&gt;4)-alpha-D-glucosidic linkages in polysaccharides containing three or more (1-&gt;4)-alpha-linked D-glucose units.</text>
        <dbReference type="EC" id="3.2.1.1"/>
    </reaction>
</comment>
<dbReference type="GO" id="GO:0004556">
    <property type="term" value="F:alpha-amylase activity"/>
    <property type="evidence" value="ECO:0007669"/>
    <property type="project" value="UniProtKB-EC"/>
</dbReference>
<dbReference type="EC" id="3.2.1.1" evidence="3"/>
<evidence type="ECO:0000313" key="12">
    <source>
        <dbReference type="EMBL" id="MQY12368.1"/>
    </source>
</evidence>
<dbReference type="InterPro" id="IPR000209">
    <property type="entry name" value="Peptidase_S8/S53_dom"/>
</dbReference>
<evidence type="ECO:0000259" key="11">
    <source>
        <dbReference type="Pfam" id="PF11721"/>
    </source>
</evidence>
<dbReference type="PROSITE" id="PS00138">
    <property type="entry name" value="SUBTILASE_SER"/>
    <property type="match status" value="1"/>
</dbReference>